<organism evidence="2 3">
    <name type="scientific">Apiospora marii</name>
    <dbReference type="NCBI Taxonomy" id="335849"/>
    <lineage>
        <taxon>Eukaryota</taxon>
        <taxon>Fungi</taxon>
        <taxon>Dikarya</taxon>
        <taxon>Ascomycota</taxon>
        <taxon>Pezizomycotina</taxon>
        <taxon>Sordariomycetes</taxon>
        <taxon>Xylariomycetidae</taxon>
        <taxon>Amphisphaeriales</taxon>
        <taxon>Apiosporaceae</taxon>
        <taxon>Apiospora</taxon>
    </lineage>
</organism>
<name>A0ABR1R8Z6_9PEZI</name>
<accession>A0ABR1R8Z6</accession>
<feature type="compositionally biased region" description="Polar residues" evidence="1">
    <location>
        <begin position="63"/>
        <end position="74"/>
    </location>
</feature>
<feature type="region of interest" description="Disordered" evidence="1">
    <location>
        <begin position="47"/>
        <end position="82"/>
    </location>
</feature>
<protein>
    <submittedName>
        <fullName evidence="2">Uncharacterized protein</fullName>
    </submittedName>
</protein>
<dbReference type="EMBL" id="JAQQWI010000017">
    <property type="protein sequence ID" value="KAK8005840.1"/>
    <property type="molecule type" value="Genomic_DNA"/>
</dbReference>
<evidence type="ECO:0000313" key="3">
    <source>
        <dbReference type="Proteomes" id="UP001396898"/>
    </source>
</evidence>
<dbReference type="Proteomes" id="UP001396898">
    <property type="component" value="Unassembled WGS sequence"/>
</dbReference>
<proteinExistence type="predicted"/>
<reference evidence="2 3" key="1">
    <citation type="submission" date="2023-01" db="EMBL/GenBank/DDBJ databases">
        <title>Analysis of 21 Apiospora genomes using comparative genomics revels a genus with tremendous synthesis potential of carbohydrate active enzymes and secondary metabolites.</title>
        <authorList>
            <person name="Sorensen T."/>
        </authorList>
    </citation>
    <scope>NUCLEOTIDE SEQUENCE [LARGE SCALE GENOMIC DNA]</scope>
    <source>
        <strain evidence="2 3">CBS 20057</strain>
    </source>
</reference>
<gene>
    <name evidence="2" type="ORF">PG991_012137</name>
</gene>
<comment type="caution">
    <text evidence="2">The sequence shown here is derived from an EMBL/GenBank/DDBJ whole genome shotgun (WGS) entry which is preliminary data.</text>
</comment>
<evidence type="ECO:0000313" key="2">
    <source>
        <dbReference type="EMBL" id="KAK8005840.1"/>
    </source>
</evidence>
<keyword evidence="3" id="KW-1185">Reference proteome</keyword>
<evidence type="ECO:0000256" key="1">
    <source>
        <dbReference type="SAM" id="MobiDB-lite"/>
    </source>
</evidence>
<sequence>MLRAGIRPEQGKAPTIAVICPITSTYWHAYFANRRRSLRLEAASNVSSPFPTVSTDRPGRSLIPSNRLFNSTPRQGPRAPSGGLLGLGRYTNLWSEAAPRVQDLRPGLHDSAAQPLPISNLLAASCPTAPQYNSCCARLPGRHRRRLLLHVAYQTEAFCFTFLRRPLRVVQQSTAIELYFLQPYIRIPRKSDSAGAVDQAATQIVGDTGGWQPLDQFSLPPPSAVTPGLTFSPSWRPPSAWQIRQLMKEDVGFGLDQTITCITKAAKPFFLDAESCQLVLTLARNRRVDSIAQQLGEWLRRLALVIHGGSYIVRLHSIKTDSYTVMPATSAGIDNCL</sequence>